<evidence type="ECO:0000256" key="1">
    <source>
        <dbReference type="SAM" id="MobiDB-lite"/>
    </source>
</evidence>
<evidence type="ECO:0000313" key="2">
    <source>
        <dbReference type="EMBL" id="PPS06063.1"/>
    </source>
</evidence>
<accession>A0A2P5XRW4</accession>
<name>A0A2P5XRW4_GOSBA</name>
<protein>
    <submittedName>
        <fullName evidence="2">Uncharacterized protein</fullName>
    </submittedName>
</protein>
<feature type="region of interest" description="Disordered" evidence="1">
    <location>
        <begin position="55"/>
        <end position="76"/>
    </location>
</feature>
<organism evidence="2 3">
    <name type="scientific">Gossypium barbadense</name>
    <name type="common">Sea Island cotton</name>
    <name type="synonym">Hibiscus barbadensis</name>
    <dbReference type="NCBI Taxonomy" id="3634"/>
    <lineage>
        <taxon>Eukaryota</taxon>
        <taxon>Viridiplantae</taxon>
        <taxon>Streptophyta</taxon>
        <taxon>Embryophyta</taxon>
        <taxon>Tracheophyta</taxon>
        <taxon>Spermatophyta</taxon>
        <taxon>Magnoliopsida</taxon>
        <taxon>eudicotyledons</taxon>
        <taxon>Gunneridae</taxon>
        <taxon>Pentapetalae</taxon>
        <taxon>rosids</taxon>
        <taxon>malvids</taxon>
        <taxon>Malvales</taxon>
        <taxon>Malvaceae</taxon>
        <taxon>Malvoideae</taxon>
        <taxon>Gossypium</taxon>
    </lineage>
</organism>
<sequence length="76" mass="7909">MEITVIKVLICIPHNHVGQILHSVVLGTFNVGDQGEGIIPDLIRVIGVVLNSFGVGSQPSATSSITRQSSTSANNA</sequence>
<gene>
    <name evidence="2" type="ORF">GOBAR_AA14580</name>
</gene>
<dbReference type="EMBL" id="KZ664349">
    <property type="protein sequence ID" value="PPS06063.1"/>
    <property type="molecule type" value="Genomic_DNA"/>
</dbReference>
<dbReference type="Proteomes" id="UP000239757">
    <property type="component" value="Unassembled WGS sequence"/>
</dbReference>
<proteinExistence type="predicted"/>
<dbReference type="OrthoDB" id="267397at2759"/>
<evidence type="ECO:0000313" key="3">
    <source>
        <dbReference type="Proteomes" id="UP000239757"/>
    </source>
</evidence>
<dbReference type="AlphaFoldDB" id="A0A2P5XRW4"/>
<reference evidence="2 3" key="1">
    <citation type="submission" date="2015-01" db="EMBL/GenBank/DDBJ databases">
        <title>Genome of allotetraploid Gossypium barbadense reveals genomic plasticity and fiber elongation in cotton evolution.</title>
        <authorList>
            <person name="Chen X."/>
            <person name="Liu X."/>
            <person name="Zhao B."/>
            <person name="Zheng H."/>
            <person name="Hu Y."/>
            <person name="Lu G."/>
            <person name="Yang C."/>
            <person name="Chen J."/>
            <person name="Shan C."/>
            <person name="Zhang L."/>
            <person name="Zhou Y."/>
            <person name="Wang L."/>
            <person name="Guo W."/>
            <person name="Bai Y."/>
            <person name="Ruan J."/>
            <person name="Shangguan X."/>
            <person name="Mao Y."/>
            <person name="Jiang J."/>
            <person name="Zhu Y."/>
            <person name="Lei J."/>
            <person name="Kang H."/>
            <person name="Chen S."/>
            <person name="He X."/>
            <person name="Wang R."/>
            <person name="Wang Y."/>
            <person name="Chen J."/>
            <person name="Wang L."/>
            <person name="Yu S."/>
            <person name="Wang B."/>
            <person name="Wei J."/>
            <person name="Song S."/>
            <person name="Lu X."/>
            <person name="Gao Z."/>
            <person name="Gu W."/>
            <person name="Deng X."/>
            <person name="Ma D."/>
            <person name="Wang S."/>
            <person name="Liang W."/>
            <person name="Fang L."/>
            <person name="Cai C."/>
            <person name="Zhu X."/>
            <person name="Zhou B."/>
            <person name="Zhang Y."/>
            <person name="Chen Z."/>
            <person name="Xu S."/>
            <person name="Zhu R."/>
            <person name="Wang S."/>
            <person name="Zhang T."/>
            <person name="Zhao G."/>
        </authorList>
    </citation>
    <scope>NUCLEOTIDE SEQUENCE [LARGE SCALE GENOMIC DNA]</scope>
    <source>
        <strain evidence="3">cv. Xinhai21</strain>
        <tissue evidence="2">Leaf</tissue>
    </source>
</reference>